<feature type="coiled-coil region" evidence="1">
    <location>
        <begin position="426"/>
        <end position="478"/>
    </location>
</feature>
<keyword evidence="6" id="KW-0540">Nuclease</keyword>
<evidence type="ECO:0000313" key="7">
    <source>
        <dbReference type="Proteomes" id="UP000546252"/>
    </source>
</evidence>
<keyword evidence="6" id="KW-0378">Hydrolase</keyword>
<dbReference type="GO" id="GO:0004519">
    <property type="term" value="F:endonuclease activity"/>
    <property type="evidence" value="ECO:0007669"/>
    <property type="project" value="UniProtKB-KW"/>
</dbReference>
<feature type="compositionally biased region" description="Basic and acidic residues" evidence="2">
    <location>
        <begin position="1289"/>
        <end position="1308"/>
    </location>
</feature>
<dbReference type="InterPro" id="IPR049468">
    <property type="entry name" value="Restrct_endonuc-II-like_dom"/>
</dbReference>
<evidence type="ECO:0000259" key="4">
    <source>
        <dbReference type="Pfam" id="PF13087"/>
    </source>
</evidence>
<evidence type="ECO:0000259" key="3">
    <source>
        <dbReference type="Pfam" id="PF13086"/>
    </source>
</evidence>
<dbReference type="InterPro" id="IPR045055">
    <property type="entry name" value="DNA2/NAM7-like"/>
</dbReference>
<dbReference type="InterPro" id="IPR041679">
    <property type="entry name" value="DNA2/NAM7-like_C"/>
</dbReference>
<dbReference type="Proteomes" id="UP000546252">
    <property type="component" value="Unassembled WGS sequence"/>
</dbReference>
<dbReference type="InterPro" id="IPR047187">
    <property type="entry name" value="SF1_C_Upf1"/>
</dbReference>
<dbReference type="PANTHER" id="PTHR10887">
    <property type="entry name" value="DNA2/NAM7 HELICASE FAMILY"/>
    <property type="match status" value="1"/>
</dbReference>
<dbReference type="Gene3D" id="3.40.50.300">
    <property type="entry name" value="P-loop containing nucleotide triphosphate hydrolases"/>
    <property type="match status" value="3"/>
</dbReference>
<dbReference type="Pfam" id="PF13087">
    <property type="entry name" value="AAA_12"/>
    <property type="match status" value="1"/>
</dbReference>
<organism evidence="6 7">
    <name type="scientific">Nesterenkonia jeotgali</name>
    <dbReference type="NCBI Taxonomy" id="317018"/>
    <lineage>
        <taxon>Bacteria</taxon>
        <taxon>Bacillati</taxon>
        <taxon>Actinomycetota</taxon>
        <taxon>Actinomycetes</taxon>
        <taxon>Micrococcales</taxon>
        <taxon>Micrococcaceae</taxon>
        <taxon>Nesterenkonia</taxon>
    </lineage>
</organism>
<sequence>MREIYNNLHHLHHDMATESATHELVWGQLLLSHRGQEATVVAPLIATRATVEVDEQDASIRVIADGTSEMELDAVEGIGLPGVETLNTLRGELRHSGIDLTTSEARLTLREKIVAPMGLDATLSDSTDPVKPGPEPQLNDGWVLFRRHRPLRQERFYDELAHKIQAENFVPEALASLVVDNDHVDRALVEQGQPTGVDDGTADRLLMPLPTNEEQERIARQLARSRGVTVQGPPGTGKSHTIVNLISHLVAQGKRVLVTAEKEQALSVLRDKIPEPLRDLSVSVLGSTPAALEQLRSAVQATQDSLSSLEIERELPLIAERGHQIDGLREELRRIDASLVEALRSEQREFPLPSGPAKAPQVAQWLAENREFDVIPDSLDADTSFPLDHQEFAELVSPLRSISPEDAAAAVQDLPTESWVPVGDEIAATLERLDGLRQRVTTLEDSGLRVESLDSWSLERLRAEASTLRDRAQEMDAITGDWEDVLAASVREGSTSVAWVQQHNPHLLERISAAQDMASKLVGVTASVPEGDPTLQLDLLKQWSERLQAGKKISIFAARELKELSAQVTINGHSPTTAGQVDLAGWQVRLRALLAEIHRLMTQTYTPADIPVPAVGDATLFHASSRAQRVSEVLAFWSGTYPELRMFLGQLVPLPDSSLNPAIVRHTAGLLDDAAARIEERSVSAELDQLTTRLSERSRSQDASPLWKALRSAVDTGNPQEWDRCTAEAQRLRRVRTLVLRYTDLIQKIKDSGAPEWASAVLHSRADPQITPDYTGAAQSWQLAQARTWLKALHTSTDVSALMDRSQQVTRTLSDAVIDVASRSARVELKRNLRDQQRRALDTWLTAVKKIGKGTGKNAPRFRAVAREALPAAMGAMPVWIMPVHRVLENFDPQVSDLFDVVIVDESSQCDLLTLGVLALGKKTVVVGDDKQTSPQRVGVRVDKISELQDQHLRGIPGAKLLTLDESLYSLAGRAYPSTIALREHFRCVPEIIEFSNRYYSGGIQPLREVTVPQIGEPVQVVHVPEAVSEKRGAQRINLDEAGALADALAKCVADPEYQGLTFGVVTMMSGPQAQHLQDMIRERIGEEEFESRQLRVGTPPHFQGDERNVVFISMVAHDNSFAFTSGHNAQWMNVAASRARDQLWIFHSMDPKTLHHEDQRAALIEYGRSRSREERSADLYDETDSQFERDVLRQLLQRGFDVEPQYRVGRYRLDFVVQVAPGERLAIECDGDSFHGPDAWDADVRRQRVLERLGWTFWRVRASKYYFDPEAAMKPLWDRLAEMRRRAEERAEQREMKKQREEQRALSEVRAVGTS</sequence>
<keyword evidence="1" id="KW-0175">Coiled coil</keyword>
<dbReference type="InterPro" id="IPR041677">
    <property type="entry name" value="DNA2/NAM7_AAA_11"/>
</dbReference>
<accession>A0A839FHU2</accession>
<protein>
    <submittedName>
        <fullName evidence="6">Very-short-patch-repair endonuclease</fullName>
    </submittedName>
</protein>
<comment type="caution">
    <text evidence="6">The sequence shown here is derived from an EMBL/GenBank/DDBJ whole genome shotgun (WGS) entry which is preliminary data.</text>
</comment>
<keyword evidence="6" id="KW-0255">Endonuclease</keyword>
<dbReference type="GO" id="GO:0004386">
    <property type="term" value="F:helicase activity"/>
    <property type="evidence" value="ECO:0007669"/>
    <property type="project" value="InterPro"/>
</dbReference>
<dbReference type="InterPro" id="IPR027417">
    <property type="entry name" value="P-loop_NTPase"/>
</dbReference>
<evidence type="ECO:0000313" key="6">
    <source>
        <dbReference type="EMBL" id="MBA8921270.1"/>
    </source>
</evidence>
<dbReference type="Pfam" id="PF18741">
    <property type="entry name" value="MTES_1575"/>
    <property type="match status" value="1"/>
</dbReference>
<feature type="domain" description="DNA2/NAM7 helicase-like C-terminal" evidence="4">
    <location>
        <begin position="965"/>
        <end position="1147"/>
    </location>
</feature>
<dbReference type="Gene3D" id="3.40.960.10">
    <property type="entry name" value="VSR Endonuclease"/>
    <property type="match status" value="1"/>
</dbReference>
<feature type="region of interest" description="Disordered" evidence="2">
    <location>
        <begin position="1289"/>
        <end position="1316"/>
    </location>
</feature>
<dbReference type="PANTHER" id="PTHR10887:SF495">
    <property type="entry name" value="HELICASE SENATAXIN ISOFORM X1-RELATED"/>
    <property type="match status" value="1"/>
</dbReference>
<feature type="domain" description="DNA2/NAM7 helicase helicase" evidence="3">
    <location>
        <begin position="211"/>
        <end position="288"/>
    </location>
</feature>
<evidence type="ECO:0000256" key="2">
    <source>
        <dbReference type="SAM" id="MobiDB-lite"/>
    </source>
</evidence>
<dbReference type="SUPFAM" id="SSF52980">
    <property type="entry name" value="Restriction endonuclease-like"/>
    <property type="match status" value="1"/>
</dbReference>
<gene>
    <name evidence="6" type="ORF">HNR24_001203</name>
</gene>
<dbReference type="RefSeq" id="WP_182495309.1">
    <property type="nucleotide sequence ID" value="NZ_BAAAKT010000004.1"/>
</dbReference>
<dbReference type="SUPFAM" id="SSF52540">
    <property type="entry name" value="P-loop containing nucleoside triphosphate hydrolases"/>
    <property type="match status" value="1"/>
</dbReference>
<dbReference type="CDD" id="cd18808">
    <property type="entry name" value="SF1_C_Upf1"/>
    <property type="match status" value="1"/>
</dbReference>
<dbReference type="Pfam" id="PF13086">
    <property type="entry name" value="AAA_11"/>
    <property type="match status" value="1"/>
</dbReference>
<dbReference type="EMBL" id="JACJIH010000001">
    <property type="protein sequence ID" value="MBA8921270.1"/>
    <property type="molecule type" value="Genomic_DNA"/>
</dbReference>
<feature type="domain" description="Restriction endonuclease type II-like" evidence="5">
    <location>
        <begin position="1188"/>
        <end position="1281"/>
    </location>
</feature>
<proteinExistence type="predicted"/>
<name>A0A839FHU2_9MICC</name>
<reference evidence="6 7" key="1">
    <citation type="submission" date="2020-08" db="EMBL/GenBank/DDBJ databases">
        <title>Sequencing the genomes of 1000 actinobacteria strains.</title>
        <authorList>
            <person name="Klenk H.-P."/>
        </authorList>
    </citation>
    <scope>NUCLEOTIDE SEQUENCE [LARGE SCALE GENOMIC DNA]</scope>
    <source>
        <strain evidence="6 7">DSM 19081</strain>
    </source>
</reference>
<evidence type="ECO:0000256" key="1">
    <source>
        <dbReference type="SAM" id="Coils"/>
    </source>
</evidence>
<evidence type="ECO:0000259" key="5">
    <source>
        <dbReference type="Pfam" id="PF18741"/>
    </source>
</evidence>
<dbReference type="InterPro" id="IPR011335">
    <property type="entry name" value="Restrct_endonuc-II-like"/>
</dbReference>